<organism evidence="3 4">
    <name type="scientific">Streptomyces tirandamycinicus</name>
    <dbReference type="NCBI Taxonomy" id="2174846"/>
    <lineage>
        <taxon>Bacteria</taxon>
        <taxon>Bacillati</taxon>
        <taxon>Actinomycetota</taxon>
        <taxon>Actinomycetes</taxon>
        <taxon>Kitasatosporales</taxon>
        <taxon>Streptomycetaceae</taxon>
        <taxon>Streptomyces</taxon>
    </lineage>
</organism>
<dbReference type="InterPro" id="IPR007421">
    <property type="entry name" value="Schlafen_AlbA_2_dom"/>
</dbReference>
<dbReference type="Pfam" id="PF04326">
    <property type="entry name" value="SLFN_AlbA_2"/>
    <property type="match status" value="1"/>
</dbReference>
<dbReference type="OrthoDB" id="3188432at2"/>
<proteinExistence type="predicted"/>
<name>A0A2S1SLT1_9ACTN</name>
<protein>
    <recommendedName>
        <fullName evidence="2">Schlafen AlbA-2 domain-containing protein</fullName>
    </recommendedName>
</protein>
<dbReference type="Gene3D" id="3.30.950.30">
    <property type="entry name" value="Schlafen, AAA domain"/>
    <property type="match status" value="1"/>
</dbReference>
<sequence length="747" mass="80748">MRVPVPGGVLEQVLADVALHAQPGGAPCERSGPTRLAAPWVVSCARRWIGAGVSVPGRRVFCMARSWTRLHEYLGAPPGPVTFDMVKRAAGANLAESDDLDWKEQLPQPPRDGRWNELAKDVAAMASTRGGLLVFGVRDRTTEPVGIDPDEVNSQQYAQWIRNHVQPYLPDVTFTTLTSPDRALSFLVIDIPPSPMAPHHVYGTAAKDKDQQAAVVPYRDADHTAWMAEHQIERAYRDRFTRTQHAQDELEWLIAHTRENVLAEQAEPSAWFLAVARPERPLPRTAPPLARENAAEVCATALACSRDMSRNYHVVGPLTALNVVMSYPRPGLRRWVFSTLPLRTGRGVLAELHHDGSIVLAANLSWKALRGDHADPDTEGIVVDADVTGASCRDVLALARELGRRLGVDSTVHVTATITTAQPAPLTPVVTEYASFKTIPDHARRPRRIQPVTALVTLADTDDVLRESAQESFTDLMNQFGLTARLQPGCPGLPRAAPGCPGPATSPKPGVVPCSGVRLSRGVRFGQARLGGPLHCAAAGGTAVTEVKGSGDGGVGVGGVRGPASGFRGGGAGRRQRTGPGYLDAGSGSHMPSTREWWAYDGTLGSPRPSHLRAVCSCGWRCEHLYRIDWGTAADDPETVDTSAARTDFDGHLHDLEARSLPLPAAMTDLVERLDEQLHDLAADSPLAALKAIAALERITLRIARHAAADAQASADEDELSWETVARTFGTDHEYARARLMHYQLRV</sequence>
<feature type="compositionally biased region" description="Gly residues" evidence="1">
    <location>
        <begin position="554"/>
        <end position="573"/>
    </location>
</feature>
<gene>
    <name evidence="3" type="ORF">DDW44_00060</name>
</gene>
<dbReference type="InterPro" id="IPR038461">
    <property type="entry name" value="Schlafen_AlbA_2_dom_sf"/>
</dbReference>
<reference evidence="3 4" key="1">
    <citation type="submission" date="2018-05" db="EMBL/GenBank/DDBJ databases">
        <title>Complete genome sequence of sponge-derived Streptomyces sp. HNM0039.</title>
        <authorList>
            <person name="Huang X."/>
            <person name="Zhou S."/>
        </authorList>
    </citation>
    <scope>NUCLEOTIDE SEQUENCE [LARGE SCALE GENOMIC DNA]</scope>
    <source>
        <strain evidence="3 4">HNM0039</strain>
    </source>
</reference>
<keyword evidence="4" id="KW-1185">Reference proteome</keyword>
<feature type="domain" description="Schlafen AlbA-2" evidence="2">
    <location>
        <begin position="96"/>
        <end position="205"/>
    </location>
</feature>
<dbReference type="AlphaFoldDB" id="A0A2S1SLT1"/>
<evidence type="ECO:0000313" key="4">
    <source>
        <dbReference type="Proteomes" id="UP000244900"/>
    </source>
</evidence>
<accession>A0A2S1SLT1</accession>
<evidence type="ECO:0000313" key="3">
    <source>
        <dbReference type="EMBL" id="AWI27349.1"/>
    </source>
</evidence>
<dbReference type="KEGG" id="stir:DDW44_00060"/>
<feature type="region of interest" description="Disordered" evidence="1">
    <location>
        <begin position="554"/>
        <end position="588"/>
    </location>
</feature>
<evidence type="ECO:0000259" key="2">
    <source>
        <dbReference type="Pfam" id="PF04326"/>
    </source>
</evidence>
<evidence type="ECO:0000256" key="1">
    <source>
        <dbReference type="SAM" id="MobiDB-lite"/>
    </source>
</evidence>
<dbReference type="EMBL" id="CP029188">
    <property type="protein sequence ID" value="AWI27349.1"/>
    <property type="molecule type" value="Genomic_DNA"/>
</dbReference>
<dbReference type="Proteomes" id="UP000244900">
    <property type="component" value="Chromosome"/>
</dbReference>